<reference evidence="1 2" key="1">
    <citation type="journal article" date="2021" name="BMC Genomics">
        <title>Telomere-to-telomere genome assembly of asparaginase-producing Trichoderma simmonsii.</title>
        <authorList>
            <person name="Chung D."/>
            <person name="Kwon Y.M."/>
            <person name="Yang Y."/>
        </authorList>
    </citation>
    <scope>NUCLEOTIDE SEQUENCE [LARGE SCALE GENOMIC DNA]</scope>
    <source>
        <strain evidence="1 2">GH-Sj1</strain>
    </source>
</reference>
<proteinExistence type="predicted"/>
<dbReference type="AlphaFoldDB" id="A0A8G0LQQ9"/>
<evidence type="ECO:0000313" key="1">
    <source>
        <dbReference type="EMBL" id="QYT05719.1"/>
    </source>
</evidence>
<evidence type="ECO:0000313" key="2">
    <source>
        <dbReference type="Proteomes" id="UP000826661"/>
    </source>
</evidence>
<protein>
    <recommendedName>
        <fullName evidence="3">Reverse transcriptase Ty1/copia-type domain-containing protein</fullName>
    </recommendedName>
</protein>
<dbReference type="EMBL" id="CP075870">
    <property type="protein sequence ID" value="QYT05719.1"/>
    <property type="molecule type" value="Genomic_DNA"/>
</dbReference>
<dbReference type="Proteomes" id="UP000826661">
    <property type="component" value="Chromosome VII"/>
</dbReference>
<accession>A0A8G0LQQ9</accession>
<gene>
    <name evidence="1" type="ORF">H0G86_012603</name>
</gene>
<organism evidence="1 2">
    <name type="scientific">Trichoderma simmonsii</name>
    <dbReference type="NCBI Taxonomy" id="1491479"/>
    <lineage>
        <taxon>Eukaryota</taxon>
        <taxon>Fungi</taxon>
        <taxon>Dikarya</taxon>
        <taxon>Ascomycota</taxon>
        <taxon>Pezizomycotina</taxon>
        <taxon>Sordariomycetes</taxon>
        <taxon>Hypocreomycetidae</taxon>
        <taxon>Hypocreales</taxon>
        <taxon>Hypocreaceae</taxon>
        <taxon>Trichoderma</taxon>
    </lineage>
</organism>
<evidence type="ECO:0008006" key="3">
    <source>
        <dbReference type="Google" id="ProtNLM"/>
    </source>
</evidence>
<name>A0A8G0LQQ9_9HYPO</name>
<sequence length="157" mass="17368">MSKAALDEAFESPIESRFTKAAQAEIDAVSAKIWKVPVRGKTKAVTTQIGVHLQIRSKQHLRALQGAACRGDLQESTTIQGTCAATPAALSLRVIGLAAIFNFELRQFDVINVFLSAEREEIPVTCAMPPRFLQEAKLVELERALYGIRGSPQWWFK</sequence>
<keyword evidence="2" id="KW-1185">Reference proteome</keyword>